<gene>
    <name evidence="1" type="ORF">ALECFALPRED_007687</name>
</gene>
<dbReference type="OrthoDB" id="10053431at2759"/>
<dbReference type="InterPro" id="IPR022036">
    <property type="entry name" value="DUF3605"/>
</dbReference>
<comment type="caution">
    <text evidence="1">The sequence shown here is derived from an EMBL/GenBank/DDBJ whole genome shotgun (WGS) entry which is preliminary data.</text>
</comment>
<dbReference type="GO" id="GO:0005737">
    <property type="term" value="C:cytoplasm"/>
    <property type="evidence" value="ECO:0007669"/>
    <property type="project" value="TreeGrafter"/>
</dbReference>
<dbReference type="Proteomes" id="UP000664203">
    <property type="component" value="Unassembled WGS sequence"/>
</dbReference>
<dbReference type="AlphaFoldDB" id="A0A8H3PCL5"/>
<organism evidence="1 2">
    <name type="scientific">Alectoria fallacina</name>
    <dbReference type="NCBI Taxonomy" id="1903189"/>
    <lineage>
        <taxon>Eukaryota</taxon>
        <taxon>Fungi</taxon>
        <taxon>Dikarya</taxon>
        <taxon>Ascomycota</taxon>
        <taxon>Pezizomycotina</taxon>
        <taxon>Lecanoromycetes</taxon>
        <taxon>OSLEUM clade</taxon>
        <taxon>Lecanoromycetidae</taxon>
        <taxon>Lecanorales</taxon>
        <taxon>Lecanorineae</taxon>
        <taxon>Parmeliaceae</taxon>
        <taxon>Alectoria</taxon>
    </lineage>
</organism>
<dbReference type="EMBL" id="CAJPDR010000510">
    <property type="protein sequence ID" value="CAF9938416.1"/>
    <property type="molecule type" value="Genomic_DNA"/>
</dbReference>
<protein>
    <submittedName>
        <fullName evidence="1">Uncharacterized protein</fullName>
    </submittedName>
</protein>
<evidence type="ECO:0000313" key="1">
    <source>
        <dbReference type="EMBL" id="CAF9938416.1"/>
    </source>
</evidence>
<name>A0A8H3PCL5_9LECA</name>
<dbReference type="GO" id="GO:0006044">
    <property type="term" value="P:N-acetylglucosamine metabolic process"/>
    <property type="evidence" value="ECO:0007669"/>
    <property type="project" value="TreeGrafter"/>
</dbReference>
<dbReference type="PANTHER" id="PTHR35020:SF4">
    <property type="entry name" value="N-ACETYLGLUCOSAMINE-INDUCED PROTEIN 1"/>
    <property type="match status" value="1"/>
</dbReference>
<evidence type="ECO:0000313" key="2">
    <source>
        <dbReference type="Proteomes" id="UP000664203"/>
    </source>
</evidence>
<keyword evidence="2" id="KW-1185">Reference proteome</keyword>
<dbReference type="Pfam" id="PF12239">
    <property type="entry name" value="DUF3605"/>
    <property type="match status" value="1"/>
</dbReference>
<proteinExistence type="predicted"/>
<dbReference type="PANTHER" id="PTHR35020">
    <property type="entry name" value="N-ACETYLGLUCOSAMINE-INDUCED PROTEIN 1"/>
    <property type="match status" value="1"/>
</dbReference>
<sequence length="271" mass="31428">MAVSETEPAVHTGLEYRAGKRPLPYWLLNVPESQWPDQCPAFLTDISPRNLEIINIPEAEFQRLTWPEVQQTIKTNRIDDFRRAPLDHRNYLSYMARLKKEHGSVMDYVQNQRLEWTDLDARGSAFEDPDDIKIIYNDWPYGIDKSIVHLCVWTKFPLDVDEEDPNGDLTPEMRAKIDAYVEKTFGSRVPAENVSYSALVPKLRLLFPLRVVGLLTAWKIIWFKNWAKLKSIHSMEHFHVMMKDPDVEFVREITKGDSPASSQLAEDTILG</sequence>
<reference evidence="1" key="1">
    <citation type="submission" date="2021-03" db="EMBL/GenBank/DDBJ databases">
        <authorList>
            <person name="Tagirdzhanova G."/>
        </authorList>
    </citation>
    <scope>NUCLEOTIDE SEQUENCE</scope>
</reference>
<accession>A0A8H3PCL5</accession>